<dbReference type="AlphaFoldDB" id="A0A160VEM5"/>
<dbReference type="EMBL" id="FAXC01000113">
    <property type="protein sequence ID" value="CUV08712.1"/>
    <property type="molecule type" value="Genomic_DNA"/>
</dbReference>
<organism evidence="1">
    <name type="scientific">hydrothermal vent metagenome</name>
    <dbReference type="NCBI Taxonomy" id="652676"/>
    <lineage>
        <taxon>unclassified sequences</taxon>
        <taxon>metagenomes</taxon>
        <taxon>ecological metagenomes</taxon>
    </lineage>
</organism>
<evidence type="ECO:0000313" key="1">
    <source>
        <dbReference type="EMBL" id="CUV08712.1"/>
    </source>
</evidence>
<proteinExistence type="predicted"/>
<protein>
    <submittedName>
        <fullName evidence="1">Uncharacterized protein</fullName>
    </submittedName>
</protein>
<accession>A0A160VEM5</accession>
<gene>
    <name evidence="1" type="ORF">MGWOODY_Mmi2298</name>
</gene>
<reference evidence="1" key="1">
    <citation type="submission" date="2015-10" db="EMBL/GenBank/DDBJ databases">
        <authorList>
            <person name="Gilbert D.G."/>
        </authorList>
    </citation>
    <scope>NUCLEOTIDE SEQUENCE</scope>
</reference>
<name>A0A160VEM5_9ZZZZ</name>
<sequence length="260" mass="28973">MNKRQTIQALAIGLVNLSTVFSQGTSYPPPTTLVTIPTAGTLVRGSFAMEMRIQKGGGMSTALQAGITDRFQFGLSYGASNLIGDDSLRWYPRPEANLKYRLIDETTSMPGVAIGINTQGFGGYNDADSLKRYDTKAYGFYTSASKNWQTPLGNAGLHAGMSYNFLETADGDEDPNLFFGLDLEFNPELSVLMEWNAALNENNMQSNKLAINKGGYLNAAVRWTFVDHLHIELDFNNLLFDDDKVDYFNRELKITYIEYF</sequence>